<keyword evidence="1" id="KW-0175">Coiled coil</keyword>
<keyword evidence="2" id="KW-0472">Membrane</keyword>
<dbReference type="EMBL" id="DTHS01000030">
    <property type="protein sequence ID" value="HHR48978.1"/>
    <property type="molecule type" value="Genomic_DNA"/>
</dbReference>
<evidence type="ECO:0000256" key="2">
    <source>
        <dbReference type="SAM" id="Phobius"/>
    </source>
</evidence>
<feature type="transmembrane region" description="Helical" evidence="2">
    <location>
        <begin position="155"/>
        <end position="173"/>
    </location>
</feature>
<dbReference type="AlphaFoldDB" id="A0A7V6CNE8"/>
<accession>A0A7V6CNE8</accession>
<evidence type="ECO:0000313" key="3">
    <source>
        <dbReference type="EMBL" id="HHR48978.1"/>
    </source>
</evidence>
<sequence>MRKSLLFLALFWFLYAHKVNLFVYVKNNKVYCEGYYSDGKRVKGGVIEVYDQGKKKLLVGKTDEQGIFSFVPKTKKDLRIVLDAGIGHRAEAEIKAEELPIIEEENKAEKEAAEKIKKEELEKLVSEIIDEKLTPIYELLLKAEKEKNKILLREIISGIGYILGIFGIISLFLKRKNV</sequence>
<proteinExistence type="predicted"/>
<organism evidence="3">
    <name type="scientific">candidate division WOR-3 bacterium</name>
    <dbReference type="NCBI Taxonomy" id="2052148"/>
    <lineage>
        <taxon>Bacteria</taxon>
        <taxon>Bacteria division WOR-3</taxon>
    </lineage>
</organism>
<gene>
    <name evidence="3" type="ORF">ENV79_05010</name>
</gene>
<keyword evidence="2" id="KW-1133">Transmembrane helix</keyword>
<name>A0A7V6CNE8_UNCW3</name>
<comment type="caution">
    <text evidence="3">The sequence shown here is derived from an EMBL/GenBank/DDBJ whole genome shotgun (WGS) entry which is preliminary data.</text>
</comment>
<keyword evidence="2" id="KW-0812">Transmembrane</keyword>
<evidence type="ECO:0000256" key="1">
    <source>
        <dbReference type="SAM" id="Coils"/>
    </source>
</evidence>
<reference evidence="3" key="1">
    <citation type="journal article" date="2020" name="mSystems">
        <title>Genome- and Community-Level Interaction Insights into Carbon Utilization and Element Cycling Functions of Hydrothermarchaeota in Hydrothermal Sediment.</title>
        <authorList>
            <person name="Zhou Z."/>
            <person name="Liu Y."/>
            <person name="Xu W."/>
            <person name="Pan J."/>
            <person name="Luo Z.H."/>
            <person name="Li M."/>
        </authorList>
    </citation>
    <scope>NUCLEOTIDE SEQUENCE [LARGE SCALE GENOMIC DNA]</scope>
    <source>
        <strain evidence="3">SpSt-791</strain>
    </source>
</reference>
<protein>
    <submittedName>
        <fullName evidence="3">Uncharacterized protein</fullName>
    </submittedName>
</protein>
<feature type="coiled-coil region" evidence="1">
    <location>
        <begin position="99"/>
        <end position="127"/>
    </location>
</feature>